<evidence type="ECO:0000259" key="8">
    <source>
        <dbReference type="Pfam" id="PF07715"/>
    </source>
</evidence>
<dbReference type="RefSeq" id="WP_084640660.1">
    <property type="nucleotide sequence ID" value="NZ_LROM01000081.1"/>
</dbReference>
<evidence type="ECO:0000256" key="5">
    <source>
        <dbReference type="RuleBase" id="RU003357"/>
    </source>
</evidence>
<proteinExistence type="inferred from homology"/>
<dbReference type="PATRIC" id="fig|762836.4.peg.2299"/>
<dbReference type="PANTHER" id="PTHR40980">
    <property type="entry name" value="PLUG DOMAIN-CONTAINING PROTEIN"/>
    <property type="match status" value="1"/>
</dbReference>
<evidence type="ECO:0000259" key="7">
    <source>
        <dbReference type="Pfam" id="PF00593"/>
    </source>
</evidence>
<dbReference type="OrthoDB" id="8728630at2"/>
<evidence type="ECO:0000256" key="3">
    <source>
        <dbReference type="ARBA" id="ARBA00023136"/>
    </source>
</evidence>
<evidence type="ECO:0000256" key="1">
    <source>
        <dbReference type="ARBA" id="ARBA00004442"/>
    </source>
</evidence>
<dbReference type="EMBL" id="LROM01000081">
    <property type="protein sequence ID" value="OFA00937.1"/>
    <property type="molecule type" value="Genomic_DNA"/>
</dbReference>
<feature type="domain" description="TonB-dependent receptor-like beta-barrel" evidence="7">
    <location>
        <begin position="608"/>
        <end position="1204"/>
    </location>
</feature>
<comment type="caution">
    <text evidence="9">The sequence shown here is derived from an EMBL/GenBank/DDBJ whole genome shotgun (WGS) entry which is preliminary data.</text>
</comment>
<protein>
    <submittedName>
        <fullName evidence="9">TonB-dependent receptor plug domain protein</fullName>
    </submittedName>
</protein>
<evidence type="ECO:0000256" key="2">
    <source>
        <dbReference type="ARBA" id="ARBA00009810"/>
    </source>
</evidence>
<organism evidence="9 10">
    <name type="scientific">Duganella phyllosphaerae</name>
    <dbReference type="NCBI Taxonomy" id="762836"/>
    <lineage>
        <taxon>Bacteria</taxon>
        <taxon>Pseudomonadati</taxon>
        <taxon>Pseudomonadota</taxon>
        <taxon>Betaproteobacteria</taxon>
        <taxon>Burkholderiales</taxon>
        <taxon>Oxalobacteraceae</taxon>
        <taxon>Telluria group</taxon>
        <taxon>Duganella</taxon>
    </lineage>
</organism>
<dbReference type="GO" id="GO:0009279">
    <property type="term" value="C:cell outer membrane"/>
    <property type="evidence" value="ECO:0007669"/>
    <property type="project" value="UniProtKB-SubCell"/>
</dbReference>
<evidence type="ECO:0000256" key="4">
    <source>
        <dbReference type="ARBA" id="ARBA00023237"/>
    </source>
</evidence>
<dbReference type="Pfam" id="PF07715">
    <property type="entry name" value="Plug"/>
    <property type="match status" value="1"/>
</dbReference>
<keyword evidence="10" id="KW-1185">Reference proteome</keyword>
<dbReference type="InterPro" id="IPR010104">
    <property type="entry name" value="TonB_rcpt_bac"/>
</dbReference>
<comment type="subcellular location">
    <subcellularLocation>
        <location evidence="1 5">Cell outer membrane</location>
    </subcellularLocation>
</comment>
<feature type="chain" id="PRO_5009207422" evidence="6">
    <location>
        <begin position="33"/>
        <end position="1244"/>
    </location>
</feature>
<sequence length="1244" mass="134168">MIITDYGTRRKPLSYAISIALASFFASGYAAAQDMQPTQPTQPAQGAVAPASAEGEVKKVVVQGTRASQQSAIERKKNAATAMDSIVAEDVGSFPDRNIGEAISRISGVALDRGDFGEGVSVAIRGNSADLTRVEIDGQGVQSAGGTDMNGGGSGRGTEFRSLSADLIKSVDVVKGSTADMTEGSLGGGIIIKTRTSLDFKEPFVSLRVAGSQSSINEKWTPDANLIATKKFLDNRLGVMVNASTSRVVNESHSSQIATSGNAGYARAIDFDNSPNKTFTYQPGTLSRNDVSVNQPTLQSGLNGGGFFNASTPMELLTKSAAAKTKADCYAAFPNLTTAQRNSIVSNSVNAAVNHRGNELLSCLNQWNDYTPSLVRFIQKRQEDERKNIDLRFDFKVNNELSVYGKVNYSKREVDDTFMTYGLGGLNVNPTLTNSPTYNNIAFRDTVTGVNGIRRPVAGSGYYLYDNASFVTNAYPYQGAVANVDPRSVVVDANHHVTQMTITDGNVNTDQIFNAMETSTRYLQTGGTYRNGGFTAEFFVGDSKSDWRRGDKRTNWSYNYGPATMKVLPNGLWTYEFAPGSTFNQADPSIYSVARPTINGTAAVPAGPNNPVATPAYTAGQLPAVTQSPQITFSPKMAETEEKTAKADFSYALGEAIPFFNRIKAGFNLRNTSGSTWGGGGNTVQSAVGEFGKAGYVPAVILPSANVRSFFTGCTNTAGSLGAGGRPCQTGYVASTNPASANSGTTYMSQQQFQDIIAQSMKAPNSTFFNGMPDRPAGIINGWNQIDVEKVFKLVGSPNVNFDCVKECMASDGKVYAQPVNKFKEKVTSGYLMTDFSMSEIPFTNWSLPFGMELDGNFGYRMVRTKITATGNMGLTSVLIVPGVYNKERPNEQGGTVSATTRKPTTFHAKTTDYLPVLNLSMWLVPDQVVLRYNRAKTVARPPVGALIPVGECTYDQRKLADDGTEAQDQTCSGTIGNPALRAQTNKNQNLALEWYPNNDTNLSIAGFRQVGVVGGNTVVGRSDVRIFDGTGIVDPQTGRPVDNLDFDYRTYENGPTITRKGVEVGGKTAFTFLPWLLRYTGFDFNYTKLKSSNTTARVVDLLTGEELPPMGESKYTYNAALWYDDGKFSARIALQAVGQKFNCIAACGQNSVNNYPSEGGGRTTFIPYNPGSPTFKDATRYVDAKISYRINQNLEIFAEGRNLNLSSTSNSQAHYAPFADGTPNLLDSAYAGRRIMIGLNLRN</sequence>
<dbReference type="InterPro" id="IPR037066">
    <property type="entry name" value="Plug_dom_sf"/>
</dbReference>
<dbReference type="Gene3D" id="2.170.130.10">
    <property type="entry name" value="TonB-dependent receptor, plug domain"/>
    <property type="match status" value="1"/>
</dbReference>
<keyword evidence="3 5" id="KW-0472">Membrane</keyword>
<gene>
    <name evidence="9" type="ORF">DUPY_22210</name>
</gene>
<comment type="similarity">
    <text evidence="2 5">Belongs to the TonB-dependent receptor family.</text>
</comment>
<dbReference type="Gene3D" id="2.40.170.20">
    <property type="entry name" value="TonB-dependent receptor, beta-barrel domain"/>
    <property type="match status" value="1"/>
</dbReference>
<keyword evidence="6" id="KW-0732">Signal</keyword>
<evidence type="ECO:0000313" key="9">
    <source>
        <dbReference type="EMBL" id="OFA00937.1"/>
    </source>
</evidence>
<keyword evidence="4" id="KW-0998">Cell outer membrane</keyword>
<accession>A0A1E7WP68</accession>
<evidence type="ECO:0000256" key="6">
    <source>
        <dbReference type="SAM" id="SignalP"/>
    </source>
</evidence>
<name>A0A1E7WP68_9BURK</name>
<dbReference type="Proteomes" id="UP000175989">
    <property type="component" value="Unassembled WGS sequence"/>
</dbReference>
<feature type="signal peptide" evidence="6">
    <location>
        <begin position="1"/>
        <end position="32"/>
    </location>
</feature>
<feature type="domain" description="TonB-dependent receptor plug" evidence="8">
    <location>
        <begin position="76"/>
        <end position="188"/>
    </location>
</feature>
<dbReference type="InterPro" id="IPR036942">
    <property type="entry name" value="Beta-barrel_TonB_sf"/>
</dbReference>
<dbReference type="SUPFAM" id="SSF56935">
    <property type="entry name" value="Porins"/>
    <property type="match status" value="1"/>
</dbReference>
<evidence type="ECO:0000313" key="10">
    <source>
        <dbReference type="Proteomes" id="UP000175989"/>
    </source>
</evidence>
<dbReference type="InterPro" id="IPR012910">
    <property type="entry name" value="Plug_dom"/>
</dbReference>
<reference evidence="10" key="1">
    <citation type="journal article" date="2016" name="Front. Microbiol.">
        <title>Molecular Keys to the Janthinobacterium and Duganella spp. Interaction with the Plant Pathogen Fusarium graminearum.</title>
        <authorList>
            <person name="Haack F.S."/>
            <person name="Poehlein A."/>
            <person name="Kroger C."/>
            <person name="Voigt C.A."/>
            <person name="Piepenbring M."/>
            <person name="Bode H.B."/>
            <person name="Daniel R."/>
            <person name="Schafer W."/>
            <person name="Streit W.R."/>
        </authorList>
    </citation>
    <scope>NUCLEOTIDE SEQUENCE [LARGE SCALE GENOMIC DNA]</scope>
    <source>
        <strain evidence="10">T54</strain>
    </source>
</reference>
<keyword evidence="5" id="KW-0798">TonB box</keyword>
<dbReference type="InterPro" id="IPR000531">
    <property type="entry name" value="Beta-barrel_TonB"/>
</dbReference>
<dbReference type="AlphaFoldDB" id="A0A1E7WP68"/>
<dbReference type="PANTHER" id="PTHR40980:SF3">
    <property type="entry name" value="TONB-DEPENDENT RECEPTOR-LIKE BETA-BARREL DOMAIN-CONTAINING PROTEIN"/>
    <property type="match status" value="1"/>
</dbReference>
<dbReference type="Pfam" id="PF00593">
    <property type="entry name" value="TonB_dep_Rec_b-barrel"/>
    <property type="match status" value="1"/>
</dbReference>
<dbReference type="NCBIfam" id="TIGR01782">
    <property type="entry name" value="TonB-Xanth-Caul"/>
    <property type="match status" value="1"/>
</dbReference>
<keyword evidence="9" id="KW-0675">Receptor</keyword>